<dbReference type="InterPro" id="IPR055557">
    <property type="entry name" value="DUF7133"/>
</dbReference>
<dbReference type="RefSeq" id="WP_126162907.1">
    <property type="nucleotide sequence ID" value="NZ_RQPJ01000011.1"/>
</dbReference>
<evidence type="ECO:0000313" key="2">
    <source>
        <dbReference type="EMBL" id="RTE52980.1"/>
    </source>
</evidence>
<sequence length="74" mass="8370">MVASEPMVDEPVAMAWDGKMYVAQMDNNMQTVAADWEDEPYIQIKLLDDLGGDGKMDKSIVFIDSLLLLWMTDL</sequence>
<accession>A0A430K230</accession>
<dbReference type="Proteomes" id="UP000267585">
    <property type="component" value="Unassembled WGS sequence"/>
</dbReference>
<evidence type="ECO:0000259" key="1">
    <source>
        <dbReference type="Pfam" id="PF23500"/>
    </source>
</evidence>
<feature type="domain" description="DUF7133" evidence="1">
    <location>
        <begin position="1"/>
        <end position="66"/>
    </location>
</feature>
<dbReference type="AlphaFoldDB" id="A0A430K230"/>
<proteinExistence type="predicted"/>
<gene>
    <name evidence="2" type="ORF">EHW67_13390</name>
</gene>
<keyword evidence="3" id="KW-1185">Reference proteome</keyword>
<name>A0A430K230_9FLAO</name>
<dbReference type="Pfam" id="PF23500">
    <property type="entry name" value="DUF7133"/>
    <property type="match status" value="1"/>
</dbReference>
<protein>
    <recommendedName>
        <fullName evidence="1">DUF7133 domain-containing protein</fullName>
    </recommendedName>
</protein>
<organism evidence="2 3">
    <name type="scientific">Arenibacter aquaticus</name>
    <dbReference type="NCBI Taxonomy" id="2489054"/>
    <lineage>
        <taxon>Bacteria</taxon>
        <taxon>Pseudomonadati</taxon>
        <taxon>Bacteroidota</taxon>
        <taxon>Flavobacteriia</taxon>
        <taxon>Flavobacteriales</taxon>
        <taxon>Flavobacteriaceae</taxon>
        <taxon>Arenibacter</taxon>
    </lineage>
</organism>
<dbReference type="EMBL" id="RQPJ01000011">
    <property type="protein sequence ID" value="RTE52980.1"/>
    <property type="molecule type" value="Genomic_DNA"/>
</dbReference>
<reference evidence="2 3" key="1">
    <citation type="submission" date="2018-11" db="EMBL/GenBank/DDBJ databases">
        <title>Arenibacter aquaticus sp.nov., a marine bacterium isolated from surface seawater in the South China Sea.</title>
        <authorList>
            <person name="Guo J."/>
            <person name="Sun J."/>
        </authorList>
    </citation>
    <scope>NUCLEOTIDE SEQUENCE [LARGE SCALE GENOMIC DNA]</scope>
    <source>
        <strain evidence="2 3">GUO666</strain>
    </source>
</reference>
<comment type="caution">
    <text evidence="2">The sequence shown here is derived from an EMBL/GenBank/DDBJ whole genome shotgun (WGS) entry which is preliminary data.</text>
</comment>
<evidence type="ECO:0000313" key="3">
    <source>
        <dbReference type="Proteomes" id="UP000267585"/>
    </source>
</evidence>